<evidence type="ECO:0000313" key="4">
    <source>
        <dbReference type="Proteomes" id="UP000443070"/>
    </source>
</evidence>
<reference evidence="4 5" key="1">
    <citation type="journal article" date="2019" name="Nat. Med.">
        <title>A library of human gut bacterial isolates paired with longitudinal multiomics data enables mechanistic microbiome research.</title>
        <authorList>
            <person name="Poyet M."/>
            <person name="Groussin M."/>
            <person name="Gibbons S.M."/>
            <person name="Avila-Pacheco J."/>
            <person name="Jiang X."/>
            <person name="Kearney S.M."/>
            <person name="Perrotta A.R."/>
            <person name="Berdy B."/>
            <person name="Zhao S."/>
            <person name="Lieberman T.D."/>
            <person name="Swanson P.K."/>
            <person name="Smith M."/>
            <person name="Roesemann S."/>
            <person name="Alexander J.E."/>
            <person name="Rich S.A."/>
            <person name="Livny J."/>
            <person name="Vlamakis H."/>
            <person name="Clish C."/>
            <person name="Bullock K."/>
            <person name="Deik A."/>
            <person name="Scott J."/>
            <person name="Pierce K.A."/>
            <person name="Xavier R.J."/>
            <person name="Alm E.J."/>
        </authorList>
    </citation>
    <scope>NUCLEOTIDE SEQUENCE [LARGE SCALE GENOMIC DNA]</scope>
    <source>
        <strain evidence="2 5">BIOML-A13</strain>
        <strain evidence="3 4">BIOML-A3</strain>
    </source>
</reference>
<dbReference type="RefSeq" id="WP_149877369.1">
    <property type="nucleotide sequence ID" value="NZ_CAUDCT010000002.1"/>
</dbReference>
<keyword evidence="2" id="KW-0808">Transferase</keyword>
<dbReference type="OrthoDB" id="5516294at2"/>
<evidence type="ECO:0000313" key="3">
    <source>
        <dbReference type="EMBL" id="MTU03517.1"/>
    </source>
</evidence>
<evidence type="ECO:0000313" key="2">
    <source>
        <dbReference type="EMBL" id="MTT75384.1"/>
    </source>
</evidence>
<dbReference type="Gene3D" id="3.40.50.2000">
    <property type="entry name" value="Glycogen Phosphorylase B"/>
    <property type="match status" value="1"/>
</dbReference>
<sequence length="383" mass="44676">MWIIEGILNKISIKIKKCVYNGFKKNVLKTNFKKNVLMVYILDPFILNSSNSHSNQKQVIEIAKIFSSFGYNVDVLDYLSYKKVKYKYDLIFLVDCNLLPKFYNNMKCRCKIIGYLTGSDLVFSNEAEEKRLNYLYDRHKVHLKARRRATNVYDKFLMENKIDAFFLMGNKFTLSTYDRFNIKPVFFIKNSANILEIRREITFKNKKQKSFLFLASYGQVLKGLDIVLDVFSKTPDLKLYVCSNFEQEKDFCKLYNKILFNSENVKAIGFIDVNSKVFENIIDECSYLIAPSSTEGCSGSVLTAMAYGLIPIITKENGVDNDEAIWLENDNVDYIIEVVNSYSSKDIGWIIEKARKNQNIYYKNYTFNCFKDSFVEACKEIKI</sequence>
<dbReference type="GO" id="GO:0016757">
    <property type="term" value="F:glycosyltransferase activity"/>
    <property type="evidence" value="ECO:0007669"/>
    <property type="project" value="InterPro"/>
</dbReference>
<proteinExistence type="predicted"/>
<dbReference type="SUPFAM" id="SSF53756">
    <property type="entry name" value="UDP-Glycosyltransferase/glycogen phosphorylase"/>
    <property type="match status" value="1"/>
</dbReference>
<dbReference type="Pfam" id="PF00534">
    <property type="entry name" value="Glycos_transf_1"/>
    <property type="match status" value="1"/>
</dbReference>
<organism evidence="2 5">
    <name type="scientific">Phascolarctobacterium faecium</name>
    <dbReference type="NCBI Taxonomy" id="33025"/>
    <lineage>
        <taxon>Bacteria</taxon>
        <taxon>Bacillati</taxon>
        <taxon>Bacillota</taxon>
        <taxon>Negativicutes</taxon>
        <taxon>Acidaminococcales</taxon>
        <taxon>Acidaminococcaceae</taxon>
        <taxon>Phascolarctobacterium</taxon>
    </lineage>
</organism>
<accession>A0A7X2XER6</accession>
<name>A0A7X2XER6_9FIRM</name>
<keyword evidence="4" id="KW-1185">Reference proteome</keyword>
<gene>
    <name evidence="2" type="ORF">GMD11_03740</name>
    <name evidence="3" type="ORF">GMD18_03745</name>
</gene>
<dbReference type="AlphaFoldDB" id="A0A7X2XER6"/>
<evidence type="ECO:0000259" key="1">
    <source>
        <dbReference type="Pfam" id="PF00534"/>
    </source>
</evidence>
<protein>
    <submittedName>
        <fullName evidence="2">Glycosyltransferase</fullName>
    </submittedName>
</protein>
<dbReference type="InterPro" id="IPR001296">
    <property type="entry name" value="Glyco_trans_1"/>
</dbReference>
<dbReference type="Proteomes" id="UP000443070">
    <property type="component" value="Unassembled WGS sequence"/>
</dbReference>
<evidence type="ECO:0000313" key="5">
    <source>
        <dbReference type="Proteomes" id="UP000484547"/>
    </source>
</evidence>
<dbReference type="EMBL" id="WNBW01000001">
    <property type="protein sequence ID" value="MTU03517.1"/>
    <property type="molecule type" value="Genomic_DNA"/>
</dbReference>
<dbReference type="EMBL" id="WNBM01000001">
    <property type="protein sequence ID" value="MTT75384.1"/>
    <property type="molecule type" value="Genomic_DNA"/>
</dbReference>
<dbReference type="Proteomes" id="UP000484547">
    <property type="component" value="Unassembled WGS sequence"/>
</dbReference>
<feature type="domain" description="Glycosyl transferase family 1" evidence="1">
    <location>
        <begin position="199"/>
        <end position="319"/>
    </location>
</feature>
<comment type="caution">
    <text evidence="2">The sequence shown here is derived from an EMBL/GenBank/DDBJ whole genome shotgun (WGS) entry which is preliminary data.</text>
</comment>